<protein>
    <recommendedName>
        <fullName evidence="3">Sulfotransferase domain-containing protein</fullName>
    </recommendedName>
</protein>
<dbReference type="RefSeq" id="WP_167223092.1">
    <property type="nucleotide sequence ID" value="NZ_VUYU01000004.1"/>
</dbReference>
<evidence type="ECO:0008006" key="3">
    <source>
        <dbReference type="Google" id="ProtNLM"/>
    </source>
</evidence>
<sequence length="670" mass="73668">MRCLIVGAAKTGTTALLYAVAQAMGGEPVIHFEERIATLPPLAPHTAAKLLFEQERADDIAAFGAGFERRILLVRDPRDNLISRLLYLVASSRVQMDDAPWLRTIAALLQRKQQDPASVALQAFPQLRPPSVLLERTCAANEALAAFAAAHGGDWFILRYEDLVAGRLDALSAYLGLAVRADPKVDPTYQRVTRTKGAGDWRHWFTRDDVAHYRPLLDPLMHALGYADDWTLADPQLITPEHSWVYFERLVRERRQFFDLAPLTLPTPGQQGPATPMRLGKADVVNRLIRKFGFKRYLEYHKFDGSGCFGQVACDSKTQAYIPEHNYLDGANTERLLRTAATVAPHDILDLAQLLERHAGQRFDIIFYDPVHLRPAVDDALRALPALLNPGGVLVVHDCNPEKEAWTSAQRSPGTWCGETYKAFALLRHHNPGLTATVDEDYGVGLIWNNGLVLDYPLADLNYQQFAAQRASYAGLISYHQFQSKTADGDIATLFGAPAAPAPLRFQSAPAAAPRMASQLFWRGPEQDFSEEQALSLPIVLDGSEQVLHFTFPHGVAGIERLRFDPADGILALRLASIELISPKGALMWRWDADGHAGQDWRAVRFCEVDGASLLLTTGSDPQFHPALPGSVRAQLGAGCSLSVVMAPQPPLVGALLAALDQARQGASNE</sequence>
<dbReference type="InterPro" id="IPR027417">
    <property type="entry name" value="P-loop_NTPase"/>
</dbReference>
<organism evidence="1 2">
    <name type="scientific">Massilia rubra</name>
    <dbReference type="NCBI Taxonomy" id="2607910"/>
    <lineage>
        <taxon>Bacteria</taxon>
        <taxon>Pseudomonadati</taxon>
        <taxon>Pseudomonadota</taxon>
        <taxon>Betaproteobacteria</taxon>
        <taxon>Burkholderiales</taxon>
        <taxon>Oxalobacteraceae</taxon>
        <taxon>Telluria group</taxon>
        <taxon>Massilia</taxon>
    </lineage>
</organism>
<dbReference type="InterPro" id="IPR029063">
    <property type="entry name" value="SAM-dependent_MTases_sf"/>
</dbReference>
<dbReference type="Proteomes" id="UP000785613">
    <property type="component" value="Unassembled WGS sequence"/>
</dbReference>
<dbReference type="CDD" id="cd02440">
    <property type="entry name" value="AdoMet_MTases"/>
    <property type="match status" value="1"/>
</dbReference>
<dbReference type="EMBL" id="VUYU01000004">
    <property type="protein sequence ID" value="NHZ33436.1"/>
    <property type="molecule type" value="Genomic_DNA"/>
</dbReference>
<gene>
    <name evidence="1" type="ORF">F0185_07505</name>
</gene>
<keyword evidence="2" id="KW-1185">Reference proteome</keyword>
<evidence type="ECO:0000313" key="1">
    <source>
        <dbReference type="EMBL" id="NHZ33436.1"/>
    </source>
</evidence>
<dbReference type="SUPFAM" id="SSF52540">
    <property type="entry name" value="P-loop containing nucleoside triphosphate hydrolases"/>
    <property type="match status" value="1"/>
</dbReference>
<name>A0ABX0LLU5_9BURK</name>
<dbReference type="SUPFAM" id="SSF53335">
    <property type="entry name" value="S-adenosyl-L-methionine-dependent methyltransferases"/>
    <property type="match status" value="1"/>
</dbReference>
<comment type="caution">
    <text evidence="1">The sequence shown here is derived from an EMBL/GenBank/DDBJ whole genome shotgun (WGS) entry which is preliminary data.</text>
</comment>
<evidence type="ECO:0000313" key="2">
    <source>
        <dbReference type="Proteomes" id="UP000785613"/>
    </source>
</evidence>
<dbReference type="Gene3D" id="3.40.50.300">
    <property type="entry name" value="P-loop containing nucleotide triphosphate hydrolases"/>
    <property type="match status" value="1"/>
</dbReference>
<proteinExistence type="predicted"/>
<reference evidence="1 2" key="1">
    <citation type="submission" date="2019-09" db="EMBL/GenBank/DDBJ databases">
        <title>Taxonomy of Antarctic Massilia spp.: description of Massilia rubra sp. nov., Massilia aquatica sp. nov., Massilia mucilaginosa sp. nov., Massilia frigida sp. nov. isolated from streams, lakes and regoliths.</title>
        <authorList>
            <person name="Holochova P."/>
            <person name="Sedlacek I."/>
            <person name="Kralova S."/>
            <person name="Maslanova I."/>
            <person name="Busse H.-J."/>
            <person name="Stankova E."/>
            <person name="Vrbovska V."/>
            <person name="Kovarovic V."/>
            <person name="Bartak M."/>
            <person name="Svec P."/>
            <person name="Pantucek R."/>
        </authorList>
    </citation>
    <scope>NUCLEOTIDE SEQUENCE [LARGE SCALE GENOMIC DNA]</scope>
    <source>
        <strain evidence="1 2">CCM 8692</strain>
    </source>
</reference>
<dbReference type="Gene3D" id="3.40.50.150">
    <property type="entry name" value="Vaccinia Virus protein VP39"/>
    <property type="match status" value="1"/>
</dbReference>
<accession>A0ABX0LLU5</accession>